<evidence type="ECO:0000313" key="1">
    <source>
        <dbReference type="EMBL" id="KAE8546242.1"/>
    </source>
</evidence>
<comment type="caution">
    <text evidence="1">The sequence shown here is derived from an EMBL/GenBank/DDBJ whole genome shotgun (WGS) entry which is preliminary data.</text>
</comment>
<name>A0A833JQI9_MARNT</name>
<dbReference type="EMBL" id="WBMP01000005">
    <property type="protein sequence ID" value="KAE8546242.1"/>
    <property type="molecule type" value="Genomic_DNA"/>
</dbReference>
<dbReference type="AlphaFoldDB" id="A0A833JQI9"/>
<sequence length="50" mass="5861">MRMAELAHFLYYLLFIVRIGKGLPQNHRFGFQVTRILADKLNIGRRMTPG</sequence>
<reference evidence="1 2" key="1">
    <citation type="submission" date="2019-10" db="EMBL/GenBank/DDBJ databases">
        <title>Draft genome sequence of Marinobacter hydrocarbonoclasticus NCT7M from the microbiome of the marine copepod.</title>
        <authorList>
            <person name="Nuttall R."/>
            <person name="Sharma G."/>
            <person name="Moisander P."/>
        </authorList>
    </citation>
    <scope>NUCLEOTIDE SEQUENCE [LARGE SCALE GENOMIC DNA]</scope>
    <source>
        <strain evidence="1 2">NCT7M</strain>
    </source>
</reference>
<dbReference type="Proteomes" id="UP000469950">
    <property type="component" value="Unassembled WGS sequence"/>
</dbReference>
<protein>
    <submittedName>
        <fullName evidence="1">Uncharacterized protein</fullName>
    </submittedName>
</protein>
<proteinExistence type="predicted"/>
<organism evidence="1 2">
    <name type="scientific">Marinobacter nauticus</name>
    <name type="common">Marinobacter hydrocarbonoclasticus</name>
    <name type="synonym">Marinobacter aquaeolei</name>
    <dbReference type="NCBI Taxonomy" id="2743"/>
    <lineage>
        <taxon>Bacteria</taxon>
        <taxon>Pseudomonadati</taxon>
        <taxon>Pseudomonadota</taxon>
        <taxon>Gammaproteobacteria</taxon>
        <taxon>Pseudomonadales</taxon>
        <taxon>Marinobacteraceae</taxon>
        <taxon>Marinobacter</taxon>
    </lineage>
</organism>
<accession>A0A833JQI9</accession>
<evidence type="ECO:0000313" key="2">
    <source>
        <dbReference type="Proteomes" id="UP000469950"/>
    </source>
</evidence>
<gene>
    <name evidence="1" type="ORF">F6453_1488</name>
</gene>